<proteinExistence type="predicted"/>
<gene>
    <name evidence="2" type="ORF">PVK06_025028</name>
</gene>
<name>A0ABR0PFQ2_GOSAR</name>
<dbReference type="Proteomes" id="UP001358586">
    <property type="component" value="Chromosome 7"/>
</dbReference>
<evidence type="ECO:0000313" key="3">
    <source>
        <dbReference type="Proteomes" id="UP001358586"/>
    </source>
</evidence>
<evidence type="ECO:0000256" key="1">
    <source>
        <dbReference type="SAM" id="MobiDB-lite"/>
    </source>
</evidence>
<evidence type="ECO:0000313" key="2">
    <source>
        <dbReference type="EMBL" id="KAK5819987.1"/>
    </source>
</evidence>
<protein>
    <submittedName>
        <fullName evidence="2">Uncharacterized protein</fullName>
    </submittedName>
</protein>
<organism evidence="2 3">
    <name type="scientific">Gossypium arboreum</name>
    <name type="common">Tree cotton</name>
    <name type="synonym">Gossypium nanking</name>
    <dbReference type="NCBI Taxonomy" id="29729"/>
    <lineage>
        <taxon>Eukaryota</taxon>
        <taxon>Viridiplantae</taxon>
        <taxon>Streptophyta</taxon>
        <taxon>Embryophyta</taxon>
        <taxon>Tracheophyta</taxon>
        <taxon>Spermatophyta</taxon>
        <taxon>Magnoliopsida</taxon>
        <taxon>eudicotyledons</taxon>
        <taxon>Gunneridae</taxon>
        <taxon>Pentapetalae</taxon>
        <taxon>rosids</taxon>
        <taxon>malvids</taxon>
        <taxon>Malvales</taxon>
        <taxon>Malvaceae</taxon>
        <taxon>Malvoideae</taxon>
        <taxon>Gossypium</taxon>
    </lineage>
</organism>
<accession>A0ABR0PFQ2</accession>
<sequence length="139" mass="15960">MASYRKKSEIWTIKNYSGTHTCVVTGASQDHPSLDLDIIVDIILPMVKASPQIQISVLIADIRSLYYYTPMYYKVWVAKQKAMEKLHHGYNAFTVRSPQFPLIPDESMWSPESSEPFELVPNKDLHRIPKGPQILPDKE</sequence>
<reference evidence="2 3" key="1">
    <citation type="submission" date="2023-03" db="EMBL/GenBank/DDBJ databases">
        <title>WGS of Gossypium arboreum.</title>
        <authorList>
            <person name="Yu D."/>
        </authorList>
    </citation>
    <scope>NUCLEOTIDE SEQUENCE [LARGE SCALE GENOMIC DNA]</scope>
    <source>
        <tissue evidence="2">Leaf</tissue>
    </source>
</reference>
<keyword evidence="3" id="KW-1185">Reference proteome</keyword>
<dbReference type="EMBL" id="JARKNE010000007">
    <property type="protein sequence ID" value="KAK5819987.1"/>
    <property type="molecule type" value="Genomic_DNA"/>
</dbReference>
<comment type="caution">
    <text evidence="2">The sequence shown here is derived from an EMBL/GenBank/DDBJ whole genome shotgun (WGS) entry which is preliminary data.</text>
</comment>
<feature type="region of interest" description="Disordered" evidence="1">
    <location>
        <begin position="107"/>
        <end position="139"/>
    </location>
</feature>